<dbReference type="InterPro" id="IPR001173">
    <property type="entry name" value="Glyco_trans_2-like"/>
</dbReference>
<dbReference type="AlphaFoldDB" id="A0A3M8BS90"/>
<evidence type="ECO:0000313" key="3">
    <source>
        <dbReference type="EMBL" id="RNB66270.1"/>
    </source>
</evidence>
<feature type="domain" description="Glycosyltransferase 2-like" evidence="2">
    <location>
        <begin position="38"/>
        <end position="135"/>
    </location>
</feature>
<evidence type="ECO:0000256" key="1">
    <source>
        <dbReference type="SAM" id="MobiDB-lite"/>
    </source>
</evidence>
<dbReference type="SUPFAM" id="SSF53448">
    <property type="entry name" value="Nucleotide-diphospho-sugar transferases"/>
    <property type="match status" value="1"/>
</dbReference>
<keyword evidence="4" id="KW-1185">Reference proteome</keyword>
<protein>
    <submittedName>
        <fullName evidence="3">Glycosyltransferase</fullName>
    </submittedName>
</protein>
<accession>A0A3M8BS90</accession>
<name>A0A3M8BS90_9BACL</name>
<evidence type="ECO:0000259" key="2">
    <source>
        <dbReference type="Pfam" id="PF00535"/>
    </source>
</evidence>
<dbReference type="Proteomes" id="UP000282028">
    <property type="component" value="Unassembled WGS sequence"/>
</dbReference>
<dbReference type="Pfam" id="PF00535">
    <property type="entry name" value="Glycos_transf_2"/>
    <property type="match status" value="1"/>
</dbReference>
<dbReference type="Gene3D" id="3.90.550.10">
    <property type="entry name" value="Spore Coat Polysaccharide Biosynthesis Protein SpsA, Chain A"/>
    <property type="match status" value="1"/>
</dbReference>
<feature type="region of interest" description="Disordered" evidence="1">
    <location>
        <begin position="215"/>
        <end position="239"/>
    </location>
</feature>
<comment type="caution">
    <text evidence="3">The sequence shown here is derived from an EMBL/GenBank/DDBJ whole genome shotgun (WGS) entry which is preliminary data.</text>
</comment>
<reference evidence="3 4" key="1">
    <citation type="submission" date="2018-10" db="EMBL/GenBank/DDBJ databases">
        <title>Phylogenomics of Brevibacillus.</title>
        <authorList>
            <person name="Dunlap C."/>
        </authorList>
    </citation>
    <scope>NUCLEOTIDE SEQUENCE [LARGE SCALE GENOMIC DNA]</scope>
    <source>
        <strain evidence="3 4">JCM 12215</strain>
    </source>
</reference>
<gene>
    <name evidence="3" type="ORF">EDM52_23430</name>
</gene>
<dbReference type="EMBL" id="RHHR01000064">
    <property type="protein sequence ID" value="RNB66270.1"/>
    <property type="molecule type" value="Genomic_DNA"/>
</dbReference>
<evidence type="ECO:0000313" key="4">
    <source>
        <dbReference type="Proteomes" id="UP000282028"/>
    </source>
</evidence>
<proteinExistence type="predicted"/>
<dbReference type="GO" id="GO:0016740">
    <property type="term" value="F:transferase activity"/>
    <property type="evidence" value="ECO:0007669"/>
    <property type="project" value="UniProtKB-KW"/>
</dbReference>
<dbReference type="InterPro" id="IPR029044">
    <property type="entry name" value="Nucleotide-diphossugar_trans"/>
</dbReference>
<organism evidence="3 4">
    <name type="scientific">Brevibacillus invocatus</name>
    <dbReference type="NCBI Taxonomy" id="173959"/>
    <lineage>
        <taxon>Bacteria</taxon>
        <taxon>Bacillati</taxon>
        <taxon>Bacillota</taxon>
        <taxon>Bacilli</taxon>
        <taxon>Bacillales</taxon>
        <taxon>Paenibacillaceae</taxon>
        <taxon>Brevibacillus</taxon>
    </lineage>
</organism>
<keyword evidence="3" id="KW-0808">Transferase</keyword>
<sequence>MKRGDQRKQQASRKTENTHWLKENKQRLSVIIEVQQDERTVKQVLEQVAKLSPKEIILVVNGSRDSSIERILMHKSPIITSYVYAFPLGQDVWRSIGAREANGDVWLFLSASSVIAASDLQPFVTACYQGLDISLRKTETSAYLSTRNEEDMDTVTLAKAYLNHMLDQREKFTSMIDLPIAITREAAIQIGIHHLLVPPLAHAIAVNKKLRVGQSHRVKEEKRPLKDNRSSVRREERMNMRLGDHLEAVHYVNQMKSDPSPYNDHS</sequence>
<dbReference type="OrthoDB" id="2902148at2"/>
<feature type="compositionally biased region" description="Basic and acidic residues" evidence="1">
    <location>
        <begin position="217"/>
        <end position="239"/>
    </location>
</feature>